<evidence type="ECO:0000313" key="1">
    <source>
        <dbReference type="EMBL" id="KAJ8029063.1"/>
    </source>
</evidence>
<accession>A0A9Q1BM08</accession>
<comment type="caution">
    <text evidence="1">The sequence shown here is derived from an EMBL/GenBank/DDBJ whole genome shotgun (WGS) entry which is preliminary data.</text>
</comment>
<dbReference type="Proteomes" id="UP001152320">
    <property type="component" value="Chromosome 14"/>
</dbReference>
<evidence type="ECO:0000313" key="2">
    <source>
        <dbReference type="Proteomes" id="UP001152320"/>
    </source>
</evidence>
<keyword evidence="2" id="KW-1185">Reference proteome</keyword>
<organism evidence="1 2">
    <name type="scientific">Holothuria leucospilota</name>
    <name type="common">Black long sea cucumber</name>
    <name type="synonym">Mertensiothuria leucospilota</name>
    <dbReference type="NCBI Taxonomy" id="206669"/>
    <lineage>
        <taxon>Eukaryota</taxon>
        <taxon>Metazoa</taxon>
        <taxon>Echinodermata</taxon>
        <taxon>Eleutherozoa</taxon>
        <taxon>Echinozoa</taxon>
        <taxon>Holothuroidea</taxon>
        <taxon>Aspidochirotacea</taxon>
        <taxon>Aspidochirotida</taxon>
        <taxon>Holothuriidae</taxon>
        <taxon>Holothuria</taxon>
    </lineage>
</organism>
<name>A0A9Q1BM08_HOLLE</name>
<sequence length="147" mass="17122">MSDGNDNISDLVDRYNIELRSIIDELAPPVSKIFVDKPRVPWFSTQLLETRRNLRKLERKCLSTGLEIHHHDIFKTAHCFYVKDLKQAQTNDFPSKIFRANQKSLFNMIDDLIGSKKELSSLLPNEDKSKLPDIFVNFFRTEILKLG</sequence>
<dbReference type="AlphaFoldDB" id="A0A9Q1BM08"/>
<proteinExistence type="predicted"/>
<dbReference type="EMBL" id="JAIZAY010000014">
    <property type="protein sequence ID" value="KAJ8029063.1"/>
    <property type="molecule type" value="Genomic_DNA"/>
</dbReference>
<reference evidence="1" key="1">
    <citation type="submission" date="2021-10" db="EMBL/GenBank/DDBJ databases">
        <title>Tropical sea cucumber genome reveals ecological adaptation and Cuvierian tubules defense mechanism.</title>
        <authorList>
            <person name="Chen T."/>
        </authorList>
    </citation>
    <scope>NUCLEOTIDE SEQUENCE</scope>
    <source>
        <strain evidence="1">Nanhai2018</strain>
        <tissue evidence="1">Muscle</tissue>
    </source>
</reference>
<gene>
    <name evidence="1" type="ORF">HOLleu_28366</name>
</gene>
<protein>
    <submittedName>
        <fullName evidence="1">Uncharacterized protein</fullName>
    </submittedName>
</protein>